<evidence type="ECO:0000313" key="1">
    <source>
        <dbReference type="EMBL" id="EAX94071.1"/>
    </source>
</evidence>
<dbReference type="VEuPathDB" id="TrichDB:TVAG_195320"/>
<name>A2FLY2_TRIV3</name>
<dbReference type="VEuPathDB" id="TrichDB:TVAGG3_0963240"/>
<protein>
    <recommendedName>
        <fullName evidence="3">E2F/DP family winged-helix DNA-binding domain-containing protein</fullName>
    </recommendedName>
</protein>
<organism evidence="1 2">
    <name type="scientific">Trichomonas vaginalis (strain ATCC PRA-98 / G3)</name>
    <dbReference type="NCBI Taxonomy" id="412133"/>
    <lineage>
        <taxon>Eukaryota</taxon>
        <taxon>Metamonada</taxon>
        <taxon>Parabasalia</taxon>
        <taxon>Trichomonadida</taxon>
        <taxon>Trichomonadidae</taxon>
        <taxon>Trichomonas</taxon>
    </lineage>
</organism>
<gene>
    <name evidence="1" type="ORF">TVAG_195320</name>
</gene>
<keyword evidence="2" id="KW-1185">Reference proteome</keyword>
<reference evidence="1" key="1">
    <citation type="submission" date="2006-10" db="EMBL/GenBank/DDBJ databases">
        <authorList>
            <person name="Amadeo P."/>
            <person name="Zhao Q."/>
            <person name="Wortman J."/>
            <person name="Fraser-Liggett C."/>
            <person name="Carlton J."/>
        </authorList>
    </citation>
    <scope>NUCLEOTIDE SEQUENCE</scope>
    <source>
        <strain evidence="1">G3</strain>
    </source>
</reference>
<proteinExistence type="predicted"/>
<dbReference type="InParanoid" id="A2FLY2"/>
<sequence>MDSETDDEFDIKAYSRRRNITSVSSILKDVIQKCEKTKPQKINVIALANQHQGNHRRLYELFNILTYFGVTKTVGRGKLCWVGFSSMHSHLEKTYMTIEERGLTESINDIFVFKEVPSLGQVAELFLSLFPFLGVTTLDIKIVTQIFSMKIPDKKSCERKIYLALSLLETIGCIEHHPRSGNYKILLDIKKLLEKSQKHIFSLESKNPYSIANLLNRSYATYMSAQHYERQRDFQLLANSYNAIS</sequence>
<accession>A2FLY2</accession>
<evidence type="ECO:0000313" key="2">
    <source>
        <dbReference type="Proteomes" id="UP000001542"/>
    </source>
</evidence>
<reference evidence="1" key="2">
    <citation type="journal article" date="2007" name="Science">
        <title>Draft genome sequence of the sexually transmitted pathogen Trichomonas vaginalis.</title>
        <authorList>
            <person name="Carlton J.M."/>
            <person name="Hirt R.P."/>
            <person name="Silva J.C."/>
            <person name="Delcher A.L."/>
            <person name="Schatz M."/>
            <person name="Zhao Q."/>
            <person name="Wortman J.R."/>
            <person name="Bidwell S.L."/>
            <person name="Alsmark U.C.M."/>
            <person name="Besteiro S."/>
            <person name="Sicheritz-Ponten T."/>
            <person name="Noel C.J."/>
            <person name="Dacks J.B."/>
            <person name="Foster P.G."/>
            <person name="Simillion C."/>
            <person name="Van de Peer Y."/>
            <person name="Miranda-Saavedra D."/>
            <person name="Barton G.J."/>
            <person name="Westrop G.D."/>
            <person name="Mueller S."/>
            <person name="Dessi D."/>
            <person name="Fiori P.L."/>
            <person name="Ren Q."/>
            <person name="Paulsen I."/>
            <person name="Zhang H."/>
            <person name="Bastida-Corcuera F.D."/>
            <person name="Simoes-Barbosa A."/>
            <person name="Brown M.T."/>
            <person name="Hayes R.D."/>
            <person name="Mukherjee M."/>
            <person name="Okumura C.Y."/>
            <person name="Schneider R."/>
            <person name="Smith A.J."/>
            <person name="Vanacova S."/>
            <person name="Villalvazo M."/>
            <person name="Haas B.J."/>
            <person name="Pertea M."/>
            <person name="Feldblyum T.V."/>
            <person name="Utterback T.R."/>
            <person name="Shu C.L."/>
            <person name="Osoegawa K."/>
            <person name="de Jong P.J."/>
            <person name="Hrdy I."/>
            <person name="Horvathova L."/>
            <person name="Zubacova Z."/>
            <person name="Dolezal P."/>
            <person name="Malik S.B."/>
            <person name="Logsdon J.M. Jr."/>
            <person name="Henze K."/>
            <person name="Gupta A."/>
            <person name="Wang C.C."/>
            <person name="Dunne R.L."/>
            <person name="Upcroft J.A."/>
            <person name="Upcroft P."/>
            <person name="White O."/>
            <person name="Salzberg S.L."/>
            <person name="Tang P."/>
            <person name="Chiu C.-H."/>
            <person name="Lee Y.-S."/>
            <person name="Embley T.M."/>
            <person name="Coombs G.H."/>
            <person name="Mottram J.C."/>
            <person name="Tachezy J."/>
            <person name="Fraser-Liggett C.M."/>
            <person name="Johnson P.J."/>
        </authorList>
    </citation>
    <scope>NUCLEOTIDE SEQUENCE [LARGE SCALE GENOMIC DNA]</scope>
    <source>
        <strain evidence="1">G3</strain>
    </source>
</reference>
<dbReference type="OrthoDB" id="5318at2759"/>
<dbReference type="RefSeq" id="XP_001307001.1">
    <property type="nucleotide sequence ID" value="XM_001307000.1"/>
</dbReference>
<dbReference type="Proteomes" id="UP000001542">
    <property type="component" value="Unassembled WGS sequence"/>
</dbReference>
<dbReference type="KEGG" id="tva:4751796"/>
<dbReference type="EMBL" id="DS113877">
    <property type="protein sequence ID" value="EAX94071.1"/>
    <property type="molecule type" value="Genomic_DNA"/>
</dbReference>
<dbReference type="AlphaFoldDB" id="A2FLY2"/>
<evidence type="ECO:0008006" key="3">
    <source>
        <dbReference type="Google" id="ProtNLM"/>
    </source>
</evidence>